<dbReference type="InParanoid" id="S8FIW9"/>
<dbReference type="CDD" id="cd02970">
    <property type="entry name" value="PRX_like2"/>
    <property type="match status" value="1"/>
</dbReference>
<feature type="region of interest" description="Disordered" evidence="1">
    <location>
        <begin position="1"/>
        <end position="51"/>
    </location>
</feature>
<dbReference type="eggNOG" id="KOG4498">
    <property type="taxonomic scope" value="Eukaryota"/>
</dbReference>
<feature type="region of interest" description="Disordered" evidence="1">
    <location>
        <begin position="299"/>
        <end position="394"/>
    </location>
</feature>
<dbReference type="PANTHER" id="PTHR28630">
    <property type="match status" value="1"/>
</dbReference>
<accession>S8FIW9</accession>
<dbReference type="InterPro" id="IPR032801">
    <property type="entry name" value="PXL2A/B/C"/>
</dbReference>
<dbReference type="EMBL" id="KE504142">
    <property type="protein sequence ID" value="EPT01371.1"/>
    <property type="molecule type" value="Genomic_DNA"/>
</dbReference>
<dbReference type="SUPFAM" id="SSF52833">
    <property type="entry name" value="Thioredoxin-like"/>
    <property type="match status" value="1"/>
</dbReference>
<dbReference type="Pfam" id="PF13911">
    <property type="entry name" value="AhpC-TSA_2"/>
    <property type="match status" value="1"/>
</dbReference>
<dbReference type="AlphaFoldDB" id="S8FIW9"/>
<gene>
    <name evidence="2" type="ORF">FOMPIDRAFT_1145065</name>
</gene>
<evidence type="ECO:0000313" key="2">
    <source>
        <dbReference type="EMBL" id="EPT01371.1"/>
    </source>
</evidence>
<feature type="compositionally biased region" description="Low complexity" evidence="1">
    <location>
        <begin position="19"/>
        <end position="29"/>
    </location>
</feature>
<evidence type="ECO:0000313" key="3">
    <source>
        <dbReference type="Proteomes" id="UP000015241"/>
    </source>
</evidence>
<dbReference type="InterPro" id="IPR036249">
    <property type="entry name" value="Thioredoxin-like_sf"/>
</dbReference>
<name>S8FIW9_FOMSC</name>
<reference evidence="2 3" key="1">
    <citation type="journal article" date="2012" name="Science">
        <title>The Paleozoic origin of enzymatic lignin decomposition reconstructed from 31 fungal genomes.</title>
        <authorList>
            <person name="Floudas D."/>
            <person name="Binder M."/>
            <person name="Riley R."/>
            <person name="Barry K."/>
            <person name="Blanchette R.A."/>
            <person name="Henrissat B."/>
            <person name="Martinez A.T."/>
            <person name="Otillar R."/>
            <person name="Spatafora J.W."/>
            <person name="Yadav J.S."/>
            <person name="Aerts A."/>
            <person name="Benoit I."/>
            <person name="Boyd A."/>
            <person name="Carlson A."/>
            <person name="Copeland A."/>
            <person name="Coutinho P.M."/>
            <person name="de Vries R.P."/>
            <person name="Ferreira P."/>
            <person name="Findley K."/>
            <person name="Foster B."/>
            <person name="Gaskell J."/>
            <person name="Glotzer D."/>
            <person name="Gorecki P."/>
            <person name="Heitman J."/>
            <person name="Hesse C."/>
            <person name="Hori C."/>
            <person name="Igarashi K."/>
            <person name="Jurgens J.A."/>
            <person name="Kallen N."/>
            <person name="Kersten P."/>
            <person name="Kohler A."/>
            <person name="Kuees U."/>
            <person name="Kumar T.K.A."/>
            <person name="Kuo A."/>
            <person name="LaButti K."/>
            <person name="Larrondo L.F."/>
            <person name="Lindquist E."/>
            <person name="Ling A."/>
            <person name="Lombard V."/>
            <person name="Lucas S."/>
            <person name="Lundell T."/>
            <person name="Martin R."/>
            <person name="McLaughlin D.J."/>
            <person name="Morgenstern I."/>
            <person name="Morin E."/>
            <person name="Murat C."/>
            <person name="Nagy L.G."/>
            <person name="Nolan M."/>
            <person name="Ohm R.A."/>
            <person name="Patyshakuliyeva A."/>
            <person name="Rokas A."/>
            <person name="Ruiz-Duenas F.J."/>
            <person name="Sabat G."/>
            <person name="Salamov A."/>
            <person name="Samejima M."/>
            <person name="Schmutz J."/>
            <person name="Slot J.C."/>
            <person name="St John F."/>
            <person name="Stenlid J."/>
            <person name="Sun H."/>
            <person name="Sun S."/>
            <person name="Syed K."/>
            <person name="Tsang A."/>
            <person name="Wiebenga A."/>
            <person name="Young D."/>
            <person name="Pisabarro A."/>
            <person name="Eastwood D.C."/>
            <person name="Martin F."/>
            <person name="Cullen D."/>
            <person name="Grigoriev I.V."/>
            <person name="Hibbett D.S."/>
        </authorList>
    </citation>
    <scope>NUCLEOTIDE SEQUENCE</scope>
    <source>
        <strain evidence="3">FP-58527</strain>
    </source>
</reference>
<feature type="compositionally biased region" description="Basic and acidic residues" evidence="1">
    <location>
        <begin position="338"/>
        <end position="348"/>
    </location>
</feature>
<evidence type="ECO:0000256" key="1">
    <source>
        <dbReference type="SAM" id="MobiDB-lite"/>
    </source>
</evidence>
<dbReference type="PANTHER" id="PTHR28630:SF3">
    <property type="entry name" value="PEROXIREDOXIN-LIKE 2C"/>
    <property type="match status" value="1"/>
</dbReference>
<dbReference type="Proteomes" id="UP000015241">
    <property type="component" value="Unassembled WGS sequence"/>
</dbReference>
<keyword evidence="3" id="KW-1185">Reference proteome</keyword>
<dbReference type="OrthoDB" id="40334at2759"/>
<sequence length="429" mass="48160">MVRHHDTAPTTPVPRHTTPSPSVAASSPPQQYTRAEPRRAHSYQPLREQRDRHLPRSVDNLRFDEYAIPSRDQVNHAGSLFVVAQNGLRVEFSTLFQNRRTVVCFIRHFWCPADQDYMYSIMRSVNAEELKRAGIDLVIIGLGSPAMIKSYRQIFRSPFSIYTDPTLRVHSALGMTKRTQDTGPDEERGDYVRHGPLGGLAMVVKNAIRVGMPVWERGGDVTQLGGEFVLGPGPVCSYAHRMRTTRSHAPIQHILSVVGFSPSHAGIPPVASSYGSQEDDDEAWMEDRRLSYARMQARREKRKEAFGNSSSRQRREASRDTANGYASDVGSGESAMPRGEERGRERGSRRAYTSASDERRAMRGPLRRGFIVANPDSGPPTPMSDEGTYAERGWEGDISDLPYIDGIGRNRDESYRLTQEMLAYSFGNQ</sequence>
<dbReference type="STRING" id="743788.S8FIW9"/>
<organism evidence="2 3">
    <name type="scientific">Fomitopsis schrenkii</name>
    <name type="common">Brown rot fungus</name>
    <dbReference type="NCBI Taxonomy" id="2126942"/>
    <lineage>
        <taxon>Eukaryota</taxon>
        <taxon>Fungi</taxon>
        <taxon>Dikarya</taxon>
        <taxon>Basidiomycota</taxon>
        <taxon>Agaricomycotina</taxon>
        <taxon>Agaricomycetes</taxon>
        <taxon>Polyporales</taxon>
        <taxon>Fomitopsis</taxon>
    </lineage>
</organism>
<evidence type="ECO:0008006" key="4">
    <source>
        <dbReference type="Google" id="ProtNLM"/>
    </source>
</evidence>
<protein>
    <recommendedName>
        <fullName evidence="4">Alkyl hydroperoxide reductase subunit C/ Thiol specific antioxidant domain-containing protein</fullName>
    </recommendedName>
</protein>
<dbReference type="Gene3D" id="3.40.30.10">
    <property type="entry name" value="Glutaredoxin"/>
    <property type="match status" value="1"/>
</dbReference>
<proteinExistence type="predicted"/>
<dbReference type="HOGENOM" id="CLU_639404_0_0_1"/>